<feature type="domain" description="Phage head morphogenesis" evidence="1">
    <location>
        <begin position="628"/>
        <end position="735"/>
    </location>
</feature>
<dbReference type="Proteomes" id="UP000198956">
    <property type="component" value="Unassembled WGS sequence"/>
</dbReference>
<organism evidence="2 3">
    <name type="scientific">Aneurinibacillus thermoaerophilus</name>
    <dbReference type="NCBI Taxonomy" id="143495"/>
    <lineage>
        <taxon>Bacteria</taxon>
        <taxon>Bacillati</taxon>
        <taxon>Bacillota</taxon>
        <taxon>Bacilli</taxon>
        <taxon>Bacillales</taxon>
        <taxon>Paenibacillaceae</taxon>
        <taxon>Aneurinibacillus group</taxon>
        <taxon>Aneurinibacillus</taxon>
    </lineage>
</organism>
<reference evidence="2 3" key="1">
    <citation type="submission" date="2016-10" db="EMBL/GenBank/DDBJ databases">
        <authorList>
            <person name="de Groot N.N."/>
        </authorList>
    </citation>
    <scope>NUCLEOTIDE SEQUENCE [LARGE SCALE GENOMIC DNA]</scope>
    <source>
        <strain evidence="2 3">L 420-91</strain>
    </source>
</reference>
<accession>A0A1G8F4K9</accession>
<evidence type="ECO:0000259" key="1">
    <source>
        <dbReference type="Pfam" id="PF04233"/>
    </source>
</evidence>
<name>A0A1G8F4K9_ANETH</name>
<proteinExistence type="predicted"/>
<dbReference type="EMBL" id="FNDE01000056">
    <property type="protein sequence ID" value="SDH77052.1"/>
    <property type="molecule type" value="Genomic_DNA"/>
</dbReference>
<dbReference type="AlphaFoldDB" id="A0A1G8F4K9"/>
<evidence type="ECO:0000313" key="3">
    <source>
        <dbReference type="Proteomes" id="UP000198956"/>
    </source>
</evidence>
<gene>
    <name evidence="2" type="ORF">SAMN04489735_10565</name>
</gene>
<dbReference type="Pfam" id="PF04233">
    <property type="entry name" value="Phage_Mu_F"/>
    <property type="match status" value="1"/>
</dbReference>
<evidence type="ECO:0000313" key="2">
    <source>
        <dbReference type="EMBL" id="SDH77052.1"/>
    </source>
</evidence>
<protein>
    <submittedName>
        <fullName evidence="2">Phage Mu protein F like protein</fullName>
    </submittedName>
</protein>
<dbReference type="OrthoDB" id="2826907at2"/>
<dbReference type="RefSeq" id="WP_091261422.1">
    <property type="nucleotide sequence ID" value="NZ_FNDE01000056.1"/>
</dbReference>
<dbReference type="InterPro" id="IPR006528">
    <property type="entry name" value="Phage_head_morphogenesis_dom"/>
</dbReference>
<sequence length="752" mass="85278">MGWFDRFRRRKVKQTVERAVRSALRGFSSGKQTQHRWEQQFGWYENIIKRSEYRQKNVMEKLRIIRDINPDASMAIWNFLRLGNSGHELECLNAKGSPDKQGLELLNDLAKRVGRLYGGGMDQLINVLLLTGYTQGAIALEVELTEGIDDVVDFHAVDPSSMEFRRNNETGEMELVQKQTDGRYKVLNPEQVFYYPFDPDIGDPYGRSPILPILQIVFFQVEVLKDLKAVAHHQGHARLDISVVEEAIMKNIPQFILAQGQEAVMKFVADYVAQIQADFNNLKPDDNFFHTDSVKVDMVGGTNGKSMDVTKIIDVINQQIVTSLKQLPILLGRNEGTTETHGTIQWQIYVAGIESIQRGVKRLLERAYNVALQVYGRQGSVRLKFDSLRTTDRLKEAQAEEVETRTKITQVQQGWITNDEAALEMVGHSAAGEPQVPSLGIARQRSRHTAGKRAPKTRAEEDEYVKEIPVSWASDVAELTTRAGDAFYSLLQSQLDFYLERLRNAPEMPTRALVDIERMRVIHTREDQPEPPPEFIEWVVVNILTASGEQLELWTETGLTWMEQAAILAGQATLLELDLDIDFDYQDEGLLRWLTNRADEAVNLIQGVTDREVIMTLWDVAYEGNYTIAKFADALQESHAFSRDRAVRIARTEVLNAGRAGQYHADKQSGIVIGKQWMSAHQPNTRDGHREADGQIRAFDEPFHVMNADGQVEMLMFPGDTSLGASASNIINCRCWYKRILQGEEDLLKGGE</sequence>